<comment type="caution">
    <text evidence="2">The sequence shown here is derived from an EMBL/GenBank/DDBJ whole genome shotgun (WGS) entry which is preliminary data.</text>
</comment>
<organism evidence="2 3">
    <name type="scientific">Evansella vedderi</name>
    <dbReference type="NCBI Taxonomy" id="38282"/>
    <lineage>
        <taxon>Bacteria</taxon>
        <taxon>Bacillati</taxon>
        <taxon>Bacillota</taxon>
        <taxon>Bacilli</taxon>
        <taxon>Bacillales</taxon>
        <taxon>Bacillaceae</taxon>
        <taxon>Evansella</taxon>
    </lineage>
</organism>
<keyword evidence="3" id="KW-1185">Reference proteome</keyword>
<feature type="transmembrane region" description="Helical" evidence="1">
    <location>
        <begin position="55"/>
        <end position="73"/>
    </location>
</feature>
<accession>A0ABT9ZW37</accession>
<protein>
    <recommendedName>
        <fullName evidence="4">DUF4190 domain-containing protein</fullName>
    </recommendedName>
</protein>
<keyword evidence="1" id="KW-0472">Membrane</keyword>
<sequence length="113" mass="12682">MNRNTEKHNYDLMILDNLFDSAVKELGPKKLIQNLCATASSVVGVIGFLLSTFPIFGWFSFPLWITAIILGAIGRKSKVAGFFGWVGMGLGVFTIAYKVLFWIFIDVFLRIIM</sequence>
<evidence type="ECO:0000313" key="3">
    <source>
        <dbReference type="Proteomes" id="UP001230005"/>
    </source>
</evidence>
<keyword evidence="1" id="KW-1133">Transmembrane helix</keyword>
<keyword evidence="1" id="KW-0812">Transmembrane</keyword>
<dbReference type="RefSeq" id="WP_307326381.1">
    <property type="nucleotide sequence ID" value="NZ_JAUSUG010000011.1"/>
</dbReference>
<proteinExistence type="predicted"/>
<gene>
    <name evidence="2" type="ORF">J2S74_002832</name>
</gene>
<evidence type="ECO:0008006" key="4">
    <source>
        <dbReference type="Google" id="ProtNLM"/>
    </source>
</evidence>
<evidence type="ECO:0000256" key="1">
    <source>
        <dbReference type="SAM" id="Phobius"/>
    </source>
</evidence>
<evidence type="ECO:0000313" key="2">
    <source>
        <dbReference type="EMBL" id="MDQ0255450.1"/>
    </source>
</evidence>
<feature type="transmembrane region" description="Helical" evidence="1">
    <location>
        <begin position="80"/>
        <end position="105"/>
    </location>
</feature>
<dbReference type="EMBL" id="JAUSUG010000011">
    <property type="protein sequence ID" value="MDQ0255450.1"/>
    <property type="molecule type" value="Genomic_DNA"/>
</dbReference>
<name>A0ABT9ZW37_9BACI</name>
<dbReference type="Proteomes" id="UP001230005">
    <property type="component" value="Unassembled WGS sequence"/>
</dbReference>
<reference evidence="2 3" key="1">
    <citation type="submission" date="2023-07" db="EMBL/GenBank/DDBJ databases">
        <title>Genomic Encyclopedia of Type Strains, Phase IV (KMG-IV): sequencing the most valuable type-strain genomes for metagenomic binning, comparative biology and taxonomic classification.</title>
        <authorList>
            <person name="Goeker M."/>
        </authorList>
    </citation>
    <scope>NUCLEOTIDE SEQUENCE [LARGE SCALE GENOMIC DNA]</scope>
    <source>
        <strain evidence="2 3">DSM 9768</strain>
    </source>
</reference>